<dbReference type="KEGG" id="theu:HPC62_20430"/>
<name>A0A6M8BHA7_9CYAN</name>
<dbReference type="AlphaFoldDB" id="A0A6M8BHA7"/>
<dbReference type="EMBL" id="CP053661">
    <property type="protein sequence ID" value="QKD84227.1"/>
    <property type="molecule type" value="Genomic_DNA"/>
</dbReference>
<dbReference type="RefSeq" id="WP_172358273.1">
    <property type="nucleotide sequence ID" value="NZ_CP053661.1"/>
</dbReference>
<proteinExistence type="predicted"/>
<reference evidence="1 2" key="1">
    <citation type="submission" date="2020-05" db="EMBL/GenBank/DDBJ databases">
        <title>Complete genome sequence of of a novel Thermoleptolyngbya strain isolated from hot springs of Ganzi, Sichuan China.</title>
        <authorList>
            <person name="Tang J."/>
            <person name="Daroch M."/>
            <person name="Li L."/>
            <person name="Waleron K."/>
            <person name="Waleron M."/>
            <person name="Waleron M."/>
        </authorList>
    </citation>
    <scope>NUCLEOTIDE SEQUENCE [LARGE SCALE GENOMIC DNA]</scope>
    <source>
        <strain evidence="1 2">PKUAC-SCTA183</strain>
    </source>
</reference>
<sequence length="48" mass="5126">MSTPAVPLSIGDSALWAALPSTAHPQHYGDYLNGDRTVLFFYGAVFLG</sequence>
<dbReference type="Proteomes" id="UP000505210">
    <property type="component" value="Chromosome"/>
</dbReference>
<protein>
    <submittedName>
        <fullName evidence="1">Uncharacterized protein</fullName>
    </submittedName>
</protein>
<organism evidence="1 2">
    <name type="scientific">Thermoleptolyngbya sichuanensis A183</name>
    <dbReference type="NCBI Taxonomy" id="2737172"/>
    <lineage>
        <taxon>Bacteria</taxon>
        <taxon>Bacillati</taxon>
        <taxon>Cyanobacteriota</taxon>
        <taxon>Cyanophyceae</taxon>
        <taxon>Oculatellales</taxon>
        <taxon>Oculatellaceae</taxon>
        <taxon>Thermoleptolyngbya</taxon>
        <taxon>Thermoleptolyngbya sichuanensis</taxon>
    </lineage>
</organism>
<gene>
    <name evidence="1" type="ORF">HPC62_20430</name>
</gene>
<accession>A0A6M8BHA7</accession>
<evidence type="ECO:0000313" key="2">
    <source>
        <dbReference type="Proteomes" id="UP000505210"/>
    </source>
</evidence>
<keyword evidence="2" id="KW-1185">Reference proteome</keyword>
<evidence type="ECO:0000313" key="1">
    <source>
        <dbReference type="EMBL" id="QKD84227.1"/>
    </source>
</evidence>